<proteinExistence type="predicted"/>
<dbReference type="AlphaFoldDB" id="A0A517VMC4"/>
<sequence>MPDVSEILSKPVNRLRSKVQRGAVGSVDREGGDNGAGLISDFSVITRGEALGHEMWCDAEFLQQVHDAINAAGKAGLKARFTHPGLSADGLGKFLGNIKNAYMKGDQTFADLHFSKSAHNTPDGDLANYVMDFAEEDPDKFGSSIVFMQDRKAEELFHVEHKNEDSGEFESPDSDNEKNYEHCRLSKLYGADIVDDPAANPDGLFHRGQEIPQNAELLLNYAFKIEGSEKPSQFDFGIDPDRLSAYVDRYLDNHNLKIVSKGEPEEMANETEAPSKPEVNADEIRSQYTAELNKYVSKFGAEHGVKWLGEGKSYSEALEAHVDVLGGKLAAKDKQIEELNEKIASIDLGEDTPLESGQAGEKKSSGKGAKGKYDAFQALHRFK</sequence>
<dbReference type="KEGG" id="gax:Pan161_58620"/>
<dbReference type="RefSeq" id="WP_145232096.1">
    <property type="nucleotide sequence ID" value="NZ_CP036343.1"/>
</dbReference>
<evidence type="ECO:0000313" key="2">
    <source>
        <dbReference type="EMBL" id="QDT94169.1"/>
    </source>
</evidence>
<protein>
    <submittedName>
        <fullName evidence="2">Uncharacterized protein</fullName>
    </submittedName>
</protein>
<accession>A0A517VMC4</accession>
<organism evidence="2 3">
    <name type="scientific">Gimesia algae</name>
    <dbReference type="NCBI Taxonomy" id="2527971"/>
    <lineage>
        <taxon>Bacteria</taxon>
        <taxon>Pseudomonadati</taxon>
        <taxon>Planctomycetota</taxon>
        <taxon>Planctomycetia</taxon>
        <taxon>Planctomycetales</taxon>
        <taxon>Planctomycetaceae</taxon>
        <taxon>Gimesia</taxon>
    </lineage>
</organism>
<name>A0A517VMC4_9PLAN</name>
<dbReference type="OrthoDB" id="277369at2"/>
<feature type="region of interest" description="Disordered" evidence="1">
    <location>
        <begin position="345"/>
        <end position="372"/>
    </location>
</feature>
<reference evidence="2 3" key="1">
    <citation type="submission" date="2019-02" db="EMBL/GenBank/DDBJ databases">
        <title>Deep-cultivation of Planctomycetes and their phenomic and genomic characterization uncovers novel biology.</title>
        <authorList>
            <person name="Wiegand S."/>
            <person name="Jogler M."/>
            <person name="Boedeker C."/>
            <person name="Pinto D."/>
            <person name="Vollmers J."/>
            <person name="Rivas-Marin E."/>
            <person name="Kohn T."/>
            <person name="Peeters S.H."/>
            <person name="Heuer A."/>
            <person name="Rast P."/>
            <person name="Oberbeckmann S."/>
            <person name="Bunk B."/>
            <person name="Jeske O."/>
            <person name="Meyerdierks A."/>
            <person name="Storesund J.E."/>
            <person name="Kallscheuer N."/>
            <person name="Luecker S."/>
            <person name="Lage O.M."/>
            <person name="Pohl T."/>
            <person name="Merkel B.J."/>
            <person name="Hornburger P."/>
            <person name="Mueller R.-W."/>
            <person name="Bruemmer F."/>
            <person name="Labrenz M."/>
            <person name="Spormann A.M."/>
            <person name="Op den Camp H."/>
            <person name="Overmann J."/>
            <person name="Amann R."/>
            <person name="Jetten M.S.M."/>
            <person name="Mascher T."/>
            <person name="Medema M.H."/>
            <person name="Devos D.P."/>
            <person name="Kaster A.-K."/>
            <person name="Ovreas L."/>
            <person name="Rohde M."/>
            <person name="Galperin M.Y."/>
            <person name="Jogler C."/>
        </authorList>
    </citation>
    <scope>NUCLEOTIDE SEQUENCE [LARGE SCALE GENOMIC DNA]</scope>
    <source>
        <strain evidence="2 3">Pan161</strain>
    </source>
</reference>
<evidence type="ECO:0000313" key="3">
    <source>
        <dbReference type="Proteomes" id="UP000316855"/>
    </source>
</evidence>
<dbReference type="Proteomes" id="UP000316855">
    <property type="component" value="Chromosome"/>
</dbReference>
<gene>
    <name evidence="2" type="ORF">Pan161_58620</name>
</gene>
<dbReference type="EMBL" id="CP036343">
    <property type="protein sequence ID" value="QDT94169.1"/>
    <property type="molecule type" value="Genomic_DNA"/>
</dbReference>
<keyword evidence="3" id="KW-1185">Reference proteome</keyword>
<evidence type="ECO:0000256" key="1">
    <source>
        <dbReference type="SAM" id="MobiDB-lite"/>
    </source>
</evidence>